<dbReference type="InterPro" id="IPR020846">
    <property type="entry name" value="MFS_dom"/>
</dbReference>
<evidence type="ECO:0000256" key="8">
    <source>
        <dbReference type="ARBA" id="ARBA00023180"/>
    </source>
</evidence>
<dbReference type="Proteomes" id="UP000789524">
    <property type="component" value="Unassembled WGS sequence"/>
</dbReference>
<keyword evidence="4" id="KW-0762">Sugar transport</keyword>
<dbReference type="GO" id="GO:0005886">
    <property type="term" value="C:plasma membrane"/>
    <property type="evidence" value="ECO:0007669"/>
    <property type="project" value="UniProtKB-SubCell"/>
</dbReference>
<dbReference type="InterPro" id="IPR003663">
    <property type="entry name" value="Sugar/inositol_transpt"/>
</dbReference>
<proteinExistence type="predicted"/>
<dbReference type="OrthoDB" id="6612291at2759"/>
<name>A0A8J2VWR0_9NEOP</name>
<dbReference type="FunFam" id="1.20.1250.20:FF:000218">
    <property type="entry name" value="facilitated trehalose transporter Tret1"/>
    <property type="match status" value="1"/>
</dbReference>
<dbReference type="PANTHER" id="PTHR48021:SF68">
    <property type="entry name" value="MAJOR FACILITATOR SUPERFAMILY (MFS) PROFILE DOMAIN-CONTAINING PROTEIN"/>
    <property type="match status" value="1"/>
</dbReference>
<dbReference type="InterPro" id="IPR005829">
    <property type="entry name" value="Sugar_transporter_CS"/>
</dbReference>
<dbReference type="EMBL" id="CAKASE010000065">
    <property type="protein sequence ID" value="CAG9570308.1"/>
    <property type="molecule type" value="Genomic_DNA"/>
</dbReference>
<dbReference type="GO" id="GO:0022857">
    <property type="term" value="F:transmembrane transporter activity"/>
    <property type="evidence" value="ECO:0007669"/>
    <property type="project" value="InterPro"/>
</dbReference>
<accession>A0A8J2VWR0</accession>
<evidence type="ECO:0000256" key="5">
    <source>
        <dbReference type="ARBA" id="ARBA00022692"/>
    </source>
</evidence>
<feature type="transmembrane region" description="Helical" evidence="9">
    <location>
        <begin position="446"/>
        <end position="465"/>
    </location>
</feature>
<reference evidence="11" key="1">
    <citation type="submission" date="2021-09" db="EMBL/GenBank/DDBJ databases">
        <authorList>
            <person name="Martin H S."/>
        </authorList>
    </citation>
    <scope>NUCLEOTIDE SEQUENCE</scope>
</reference>
<evidence type="ECO:0000256" key="4">
    <source>
        <dbReference type="ARBA" id="ARBA00022597"/>
    </source>
</evidence>
<feature type="transmembrane region" description="Helical" evidence="9">
    <location>
        <begin position="313"/>
        <end position="335"/>
    </location>
</feature>
<organism evidence="11 12">
    <name type="scientific">Danaus chrysippus</name>
    <name type="common">African queen</name>
    <dbReference type="NCBI Taxonomy" id="151541"/>
    <lineage>
        <taxon>Eukaryota</taxon>
        <taxon>Metazoa</taxon>
        <taxon>Ecdysozoa</taxon>
        <taxon>Arthropoda</taxon>
        <taxon>Hexapoda</taxon>
        <taxon>Insecta</taxon>
        <taxon>Pterygota</taxon>
        <taxon>Neoptera</taxon>
        <taxon>Endopterygota</taxon>
        <taxon>Lepidoptera</taxon>
        <taxon>Glossata</taxon>
        <taxon>Ditrysia</taxon>
        <taxon>Papilionoidea</taxon>
        <taxon>Nymphalidae</taxon>
        <taxon>Danainae</taxon>
        <taxon>Danaini</taxon>
        <taxon>Danaina</taxon>
        <taxon>Danaus</taxon>
        <taxon>Anosia</taxon>
    </lineage>
</organism>
<keyword evidence="6 9" id="KW-1133">Transmembrane helix</keyword>
<feature type="transmembrane region" description="Helical" evidence="9">
    <location>
        <begin position="57"/>
        <end position="75"/>
    </location>
</feature>
<keyword evidence="12" id="KW-1185">Reference proteome</keyword>
<evidence type="ECO:0000313" key="12">
    <source>
        <dbReference type="Proteomes" id="UP000789524"/>
    </source>
</evidence>
<comment type="subcellular location">
    <subcellularLocation>
        <location evidence="1">Cell membrane</location>
        <topology evidence="1">Multi-pass membrane protein</topology>
    </subcellularLocation>
</comment>
<comment type="caution">
    <text evidence="11">The sequence shown here is derived from an EMBL/GenBank/DDBJ whole genome shotgun (WGS) entry which is preliminary data.</text>
</comment>
<dbReference type="Gene3D" id="1.20.1250.20">
    <property type="entry name" value="MFS general substrate transporter like domains"/>
    <property type="match status" value="1"/>
</dbReference>
<feature type="transmembrane region" description="Helical" evidence="9">
    <location>
        <begin position="271"/>
        <end position="293"/>
    </location>
</feature>
<evidence type="ECO:0000256" key="9">
    <source>
        <dbReference type="SAM" id="Phobius"/>
    </source>
</evidence>
<protein>
    <submittedName>
        <fullName evidence="11">(African queen) hypothetical protein</fullName>
    </submittedName>
</protein>
<sequence>MYTYLPAFYYINIFQAFVVSGAALNIVGHGCAHGYPAVLFSQIKSDGGPVTLTDHDMSWIASAVGVMGILGNFISPILMTRYGRQKAHLMCTVPALLGWVVFVLGNSVPLFLFARILHGLALGLRTPLAAILVAEYTEPRYRGAFLGTFAISLGLGILLAHVWGSYMSWKMTAVVCSVFPIIAMAIISLSPESPSWFVSKGKFDKAKKSFRWIRGEGPEQTEELESMIRAQEIEMVKSDIHDRKKIKLNTLFGGIFDSIKTAMRVFKKKEFYKPLTIAICMLIVFEFGGAHMVPAYGNLILQSVLDKDDPKDVAWQFTVMDFLRTICALLAIFLLKNVKRRTILFTSGVFTVLSLTLISVFIYLRKYEVLTHSWLLDTVPMILMIFYTVSFCLGLVPLNWVICGEVFPLTYRSLGSTLSTSFLTPAFVVSMKTAPHFYSSIGVEGAFLVYSGTLTVCLLIMYAILPETKDRTLQDIEDSFKGRKQLDVEVQLSLMGRDNTVK</sequence>
<dbReference type="SUPFAM" id="SSF103473">
    <property type="entry name" value="MFS general substrate transporter"/>
    <property type="match status" value="1"/>
</dbReference>
<dbReference type="PANTHER" id="PTHR48021">
    <property type="match status" value="1"/>
</dbReference>
<feature type="transmembrane region" description="Helical" evidence="9">
    <location>
        <begin position="87"/>
        <end position="104"/>
    </location>
</feature>
<evidence type="ECO:0000256" key="1">
    <source>
        <dbReference type="ARBA" id="ARBA00004651"/>
    </source>
</evidence>
<dbReference type="AlphaFoldDB" id="A0A8J2VWR0"/>
<dbReference type="PROSITE" id="PS00217">
    <property type="entry name" value="SUGAR_TRANSPORT_2"/>
    <property type="match status" value="1"/>
</dbReference>
<dbReference type="InterPro" id="IPR050549">
    <property type="entry name" value="MFS_Trehalose_Transporter"/>
</dbReference>
<evidence type="ECO:0000256" key="3">
    <source>
        <dbReference type="ARBA" id="ARBA00022475"/>
    </source>
</evidence>
<keyword evidence="7 9" id="KW-0472">Membrane</keyword>
<dbReference type="Pfam" id="PF00083">
    <property type="entry name" value="Sugar_tr"/>
    <property type="match status" value="1"/>
</dbReference>
<feature type="transmembrane region" description="Helical" evidence="9">
    <location>
        <begin position="414"/>
        <end position="434"/>
    </location>
</feature>
<evidence type="ECO:0000256" key="6">
    <source>
        <dbReference type="ARBA" id="ARBA00022989"/>
    </source>
</evidence>
<dbReference type="InterPro" id="IPR036259">
    <property type="entry name" value="MFS_trans_sf"/>
</dbReference>
<feature type="transmembrane region" description="Helical" evidence="9">
    <location>
        <begin position="7"/>
        <end position="27"/>
    </location>
</feature>
<evidence type="ECO:0000256" key="7">
    <source>
        <dbReference type="ARBA" id="ARBA00023136"/>
    </source>
</evidence>
<feature type="transmembrane region" description="Helical" evidence="9">
    <location>
        <begin position="384"/>
        <end position="402"/>
    </location>
</feature>
<keyword evidence="8" id="KW-0325">Glycoprotein</keyword>
<gene>
    <name evidence="11" type="ORF">DCHRY22_LOCUS9176</name>
</gene>
<feature type="transmembrane region" description="Helical" evidence="9">
    <location>
        <begin position="342"/>
        <end position="364"/>
    </location>
</feature>
<evidence type="ECO:0000313" key="11">
    <source>
        <dbReference type="EMBL" id="CAG9570308.1"/>
    </source>
</evidence>
<keyword evidence="2" id="KW-0813">Transport</keyword>
<evidence type="ECO:0000256" key="2">
    <source>
        <dbReference type="ARBA" id="ARBA00022448"/>
    </source>
</evidence>
<keyword evidence="3" id="KW-1003">Cell membrane</keyword>
<keyword evidence="5 9" id="KW-0812">Transmembrane</keyword>
<dbReference type="PRINTS" id="PR00171">
    <property type="entry name" value="SUGRTRNSPORT"/>
</dbReference>
<dbReference type="PROSITE" id="PS50850">
    <property type="entry name" value="MFS"/>
    <property type="match status" value="1"/>
</dbReference>
<feature type="transmembrane region" description="Helical" evidence="9">
    <location>
        <begin position="144"/>
        <end position="163"/>
    </location>
</feature>
<feature type="domain" description="Major facilitator superfamily (MFS) profile" evidence="10">
    <location>
        <begin position="9"/>
        <end position="469"/>
    </location>
</feature>
<evidence type="ECO:0000259" key="10">
    <source>
        <dbReference type="PROSITE" id="PS50850"/>
    </source>
</evidence>
<dbReference type="InterPro" id="IPR005828">
    <property type="entry name" value="MFS_sugar_transport-like"/>
</dbReference>